<feature type="transmembrane region" description="Helical" evidence="1">
    <location>
        <begin position="42"/>
        <end position="69"/>
    </location>
</feature>
<evidence type="ECO:0000313" key="2">
    <source>
        <dbReference type="EMBL" id="MFD1365651.1"/>
    </source>
</evidence>
<dbReference type="Proteomes" id="UP001597183">
    <property type="component" value="Unassembled WGS sequence"/>
</dbReference>
<organism evidence="2 3">
    <name type="scientific">Actinoplanes sichuanensis</name>
    <dbReference type="NCBI Taxonomy" id="512349"/>
    <lineage>
        <taxon>Bacteria</taxon>
        <taxon>Bacillati</taxon>
        <taxon>Actinomycetota</taxon>
        <taxon>Actinomycetes</taxon>
        <taxon>Micromonosporales</taxon>
        <taxon>Micromonosporaceae</taxon>
        <taxon>Actinoplanes</taxon>
    </lineage>
</organism>
<protein>
    <recommendedName>
        <fullName evidence="4">ABC-2 type transport system permease protein</fullName>
    </recommendedName>
</protein>
<keyword evidence="3" id="KW-1185">Reference proteome</keyword>
<comment type="caution">
    <text evidence="2">The sequence shown here is derived from an EMBL/GenBank/DDBJ whole genome shotgun (WGS) entry which is preliminary data.</text>
</comment>
<gene>
    <name evidence="2" type="ORF">ACFQ5G_09895</name>
</gene>
<accession>A0ABW4A4Q9</accession>
<sequence length="78" mass="8561">MVLPLLVAALSMINPVFLIGGVFQDISRQRDQAAMEAWLDWQMLAAAMTPVLGLIALALTAMTAGMLLIRASRRHFNH</sequence>
<keyword evidence="1" id="KW-0472">Membrane</keyword>
<evidence type="ECO:0000313" key="3">
    <source>
        <dbReference type="Proteomes" id="UP001597183"/>
    </source>
</evidence>
<evidence type="ECO:0000256" key="1">
    <source>
        <dbReference type="SAM" id="Phobius"/>
    </source>
</evidence>
<dbReference type="RefSeq" id="WP_317792816.1">
    <property type="nucleotide sequence ID" value="NZ_AP028461.1"/>
</dbReference>
<reference evidence="3" key="1">
    <citation type="journal article" date="2019" name="Int. J. Syst. Evol. Microbiol.">
        <title>The Global Catalogue of Microorganisms (GCM) 10K type strain sequencing project: providing services to taxonomists for standard genome sequencing and annotation.</title>
        <authorList>
            <consortium name="The Broad Institute Genomics Platform"/>
            <consortium name="The Broad Institute Genome Sequencing Center for Infectious Disease"/>
            <person name="Wu L."/>
            <person name="Ma J."/>
        </authorList>
    </citation>
    <scope>NUCLEOTIDE SEQUENCE [LARGE SCALE GENOMIC DNA]</scope>
    <source>
        <strain evidence="3">CCM 7526</strain>
    </source>
</reference>
<keyword evidence="1" id="KW-0812">Transmembrane</keyword>
<evidence type="ECO:0008006" key="4">
    <source>
        <dbReference type="Google" id="ProtNLM"/>
    </source>
</evidence>
<keyword evidence="1" id="KW-1133">Transmembrane helix</keyword>
<dbReference type="EMBL" id="JBHTMK010000012">
    <property type="protein sequence ID" value="MFD1365651.1"/>
    <property type="molecule type" value="Genomic_DNA"/>
</dbReference>
<proteinExistence type="predicted"/>
<name>A0ABW4A4Q9_9ACTN</name>